<dbReference type="InterPro" id="IPR010095">
    <property type="entry name" value="Cas12f1-like_TNB"/>
</dbReference>
<dbReference type="GO" id="GO:0046872">
    <property type="term" value="F:metal ion binding"/>
    <property type="evidence" value="ECO:0007669"/>
    <property type="project" value="UniProtKB-KW"/>
</dbReference>
<keyword evidence="6" id="KW-0233">DNA recombination</keyword>
<proteinExistence type="inferred from homology"/>
<evidence type="ECO:0000256" key="3">
    <source>
        <dbReference type="ARBA" id="ARBA00022723"/>
    </source>
</evidence>
<dbReference type="EMBL" id="AFOJ01000006">
    <property type="protein sequence ID" value="EGM51346.1"/>
    <property type="molecule type" value="Genomic_DNA"/>
</dbReference>
<evidence type="ECO:0000256" key="2">
    <source>
        <dbReference type="ARBA" id="ARBA00022578"/>
    </source>
</evidence>
<dbReference type="Pfam" id="PF01385">
    <property type="entry name" value="OrfB_IS605"/>
    <property type="match status" value="1"/>
</dbReference>
<evidence type="ECO:0000259" key="7">
    <source>
        <dbReference type="Pfam" id="PF01385"/>
    </source>
</evidence>
<name>F7R1T4_9LACO</name>
<evidence type="ECO:0000313" key="11">
    <source>
        <dbReference type="Proteomes" id="UP000002971"/>
    </source>
</evidence>
<dbReference type="InterPro" id="IPR021027">
    <property type="entry name" value="Transposase_put_HTH"/>
</dbReference>
<keyword evidence="5" id="KW-0238">DNA-binding</keyword>
<evidence type="ECO:0000259" key="8">
    <source>
        <dbReference type="Pfam" id="PF07282"/>
    </source>
</evidence>
<feature type="domain" description="Probable transposase IS891/IS1136/IS1341" evidence="7">
    <location>
        <begin position="189"/>
        <end position="299"/>
    </location>
</feature>
<dbReference type="GO" id="GO:0032196">
    <property type="term" value="P:transposition"/>
    <property type="evidence" value="ECO:0007669"/>
    <property type="project" value="UniProtKB-KW"/>
</dbReference>
<comment type="caution">
    <text evidence="10">The sequence shown here is derived from an EMBL/GenBank/DDBJ whole genome shotgun (WGS) entry which is preliminary data.</text>
</comment>
<dbReference type="GO" id="GO:0003677">
    <property type="term" value="F:DNA binding"/>
    <property type="evidence" value="ECO:0007669"/>
    <property type="project" value="UniProtKB-KW"/>
</dbReference>
<evidence type="ECO:0000256" key="4">
    <source>
        <dbReference type="ARBA" id="ARBA00022833"/>
    </source>
</evidence>
<evidence type="ECO:0000313" key="10">
    <source>
        <dbReference type="EMBL" id="EGM51346.1"/>
    </source>
</evidence>
<dbReference type="InterPro" id="IPR001959">
    <property type="entry name" value="Transposase"/>
</dbReference>
<dbReference type="NCBIfam" id="TIGR01766">
    <property type="entry name" value="IS200/IS605 family accessory protein TnpB-like domain"/>
    <property type="match status" value="1"/>
</dbReference>
<dbReference type="Pfam" id="PF12323">
    <property type="entry name" value="HTH_OrfB_IS605"/>
    <property type="match status" value="1"/>
</dbReference>
<dbReference type="Pfam" id="PF07282">
    <property type="entry name" value="Cas12f1-like_TNB"/>
    <property type="match status" value="1"/>
</dbReference>
<evidence type="ECO:0000256" key="6">
    <source>
        <dbReference type="ARBA" id="ARBA00023172"/>
    </source>
</evidence>
<dbReference type="NCBIfam" id="NF040570">
    <property type="entry name" value="guided_TnpB"/>
    <property type="match status" value="1"/>
</dbReference>
<evidence type="ECO:0000256" key="5">
    <source>
        <dbReference type="ARBA" id="ARBA00023125"/>
    </source>
</evidence>
<feature type="domain" description="Transposase putative helix-turn-helix" evidence="9">
    <location>
        <begin position="15"/>
        <end position="52"/>
    </location>
</feature>
<dbReference type="Proteomes" id="UP000002971">
    <property type="component" value="Unassembled WGS sequence"/>
</dbReference>
<keyword evidence="3" id="KW-0479">Metal-binding</keyword>
<feature type="domain" description="Cas12f1-like TNB" evidence="8">
    <location>
        <begin position="313"/>
        <end position="391"/>
    </location>
</feature>
<dbReference type="RefSeq" id="WP_003695982.1">
    <property type="nucleotide sequence ID" value="NZ_AFOJ01000006.1"/>
</dbReference>
<protein>
    <submittedName>
        <fullName evidence="10">Transposase</fullName>
    </submittedName>
</protein>
<gene>
    <name evidence="10" type="ORF">LRU_01658</name>
</gene>
<accession>F7R1T4</accession>
<evidence type="ECO:0000256" key="1">
    <source>
        <dbReference type="ARBA" id="ARBA00008761"/>
    </source>
</evidence>
<keyword evidence="2" id="KW-0815">Transposition</keyword>
<evidence type="ECO:0000259" key="9">
    <source>
        <dbReference type="Pfam" id="PF12323"/>
    </source>
</evidence>
<dbReference type="GO" id="GO:0006310">
    <property type="term" value="P:DNA recombination"/>
    <property type="evidence" value="ECO:0007669"/>
    <property type="project" value="UniProtKB-KW"/>
</dbReference>
<dbReference type="AlphaFoldDB" id="F7R1T4"/>
<organism evidence="10 11">
    <name type="scientific">Ligilactobacillus ruminis SPM0211</name>
    <dbReference type="NCBI Taxonomy" id="1040964"/>
    <lineage>
        <taxon>Bacteria</taxon>
        <taxon>Bacillati</taxon>
        <taxon>Bacillota</taxon>
        <taxon>Bacilli</taxon>
        <taxon>Lactobacillales</taxon>
        <taxon>Lactobacillaceae</taxon>
        <taxon>Ligilactobacillus</taxon>
    </lineage>
</organism>
<reference evidence="10 11" key="1">
    <citation type="journal article" date="2011" name="J. Bacteriol.">
        <title>Genome Sequence of Lactobacillus ruminis SPM0211, Isolated from a Fecal Sample from a Healthy Korean.</title>
        <authorList>
            <person name="Lee S."/>
            <person name="Cho Y.J."/>
            <person name="Lee A.H."/>
            <person name="Chun J."/>
            <person name="Ha N.J."/>
            <person name="Ko G."/>
        </authorList>
    </citation>
    <scope>NUCLEOTIDE SEQUENCE [LARGE SCALE GENOMIC DNA]</scope>
    <source>
        <strain evidence="10 11">SPM0211</strain>
    </source>
</reference>
<sequence>MSMPNPKRTAVRVQKVRLYPDVEMKQVLDELCDYRRYCWNEALALWNDMYEQSLILDDRKSRPSEYKVRNELVAEKQDWQYALSARVLQLSVSDLNKAFRKFFDKAQTDWGKPKFKSKKAPRQGFKTDRARIVNGKLLLDRPHESGHKKKWTAIPFKGAKSLEGDLKVVSVYRENGRYYASLPFEVDIRKKEKTGRCDAVDVNVGHLNHAGGVVSTIPKRLEMLYKRIRHYQRVLARKRTVNGKKAVRSRNYAKTRAKLQRDYTRAANIQHDLMQKFTTKLVSRNDAVVIEDLDVKKMQMSHVASKGMHRSMFGYFRQVLSYKCEWYGRRLIIADKFYPSTQRCSKCGHIKQKDEKITLEGNSKHKTRHDEYICYECGAVMDRDENAVMNLLALA</sequence>
<keyword evidence="4" id="KW-0862">Zinc</keyword>
<comment type="similarity">
    <text evidence="1">In the C-terminal section; belongs to the transposase 35 family.</text>
</comment>